<dbReference type="PROSITE" id="PS50879">
    <property type="entry name" value="RNASE_H_1"/>
    <property type="match status" value="1"/>
</dbReference>
<dbReference type="SUPFAM" id="SSF53098">
    <property type="entry name" value="Ribonuclease H-like"/>
    <property type="match status" value="1"/>
</dbReference>
<dbReference type="PANTHER" id="PTHR47723">
    <property type="entry name" value="OS05G0353850 PROTEIN"/>
    <property type="match status" value="1"/>
</dbReference>
<evidence type="ECO:0000259" key="1">
    <source>
        <dbReference type="PROSITE" id="PS50879"/>
    </source>
</evidence>
<keyword evidence="3" id="KW-1185">Reference proteome</keyword>
<dbReference type="InterPro" id="IPR000477">
    <property type="entry name" value="RT_dom"/>
</dbReference>
<feature type="domain" description="RNase H type-1" evidence="1">
    <location>
        <begin position="206"/>
        <end position="336"/>
    </location>
</feature>
<dbReference type="Gene3D" id="3.30.420.10">
    <property type="entry name" value="Ribonuclease H-like superfamily/Ribonuclease H"/>
    <property type="match status" value="1"/>
</dbReference>
<dbReference type="Pfam" id="PF00078">
    <property type="entry name" value="RVT_1"/>
    <property type="match status" value="1"/>
</dbReference>
<protein>
    <recommendedName>
        <fullName evidence="1">RNase H type-1 domain-containing protein</fullName>
    </recommendedName>
</protein>
<dbReference type="InterPro" id="IPR044730">
    <property type="entry name" value="RNase_H-like_dom_plant"/>
</dbReference>
<accession>A0A2I0ICU2</accession>
<organism evidence="2 3">
    <name type="scientific">Punica granatum</name>
    <name type="common">Pomegranate</name>
    <dbReference type="NCBI Taxonomy" id="22663"/>
    <lineage>
        <taxon>Eukaryota</taxon>
        <taxon>Viridiplantae</taxon>
        <taxon>Streptophyta</taxon>
        <taxon>Embryophyta</taxon>
        <taxon>Tracheophyta</taxon>
        <taxon>Spermatophyta</taxon>
        <taxon>Magnoliopsida</taxon>
        <taxon>eudicotyledons</taxon>
        <taxon>Gunneridae</taxon>
        <taxon>Pentapetalae</taxon>
        <taxon>rosids</taxon>
        <taxon>malvids</taxon>
        <taxon>Myrtales</taxon>
        <taxon>Lythraceae</taxon>
        <taxon>Punica</taxon>
    </lineage>
</organism>
<dbReference type="InterPro" id="IPR002156">
    <property type="entry name" value="RNaseH_domain"/>
</dbReference>
<dbReference type="InterPro" id="IPR036397">
    <property type="entry name" value="RNaseH_sf"/>
</dbReference>
<dbReference type="GO" id="GO:0003676">
    <property type="term" value="F:nucleic acid binding"/>
    <property type="evidence" value="ECO:0007669"/>
    <property type="project" value="InterPro"/>
</dbReference>
<evidence type="ECO:0000313" key="3">
    <source>
        <dbReference type="Proteomes" id="UP000233551"/>
    </source>
</evidence>
<reference evidence="2 3" key="1">
    <citation type="submission" date="2017-11" db="EMBL/GenBank/DDBJ databases">
        <title>De-novo sequencing of pomegranate (Punica granatum L.) genome.</title>
        <authorList>
            <person name="Akparov Z."/>
            <person name="Amiraslanov A."/>
            <person name="Hajiyeva S."/>
            <person name="Abbasov M."/>
            <person name="Kaur K."/>
            <person name="Hamwieh A."/>
            <person name="Solovyev V."/>
            <person name="Salamov A."/>
            <person name="Braich B."/>
            <person name="Kosarev P."/>
            <person name="Mahmoud A."/>
            <person name="Hajiyev E."/>
            <person name="Babayeva S."/>
            <person name="Izzatullayeva V."/>
            <person name="Mammadov A."/>
            <person name="Mammadov A."/>
            <person name="Sharifova S."/>
            <person name="Ojaghi J."/>
            <person name="Eynullazada K."/>
            <person name="Bayramov B."/>
            <person name="Abdulazimova A."/>
            <person name="Shahmuradov I."/>
        </authorList>
    </citation>
    <scope>NUCLEOTIDE SEQUENCE [LARGE SCALE GENOMIC DNA]</scope>
    <source>
        <strain evidence="3">cv. AG2017</strain>
        <tissue evidence="2">Leaf</tissue>
    </source>
</reference>
<name>A0A2I0ICU2_PUNGR</name>
<dbReference type="Proteomes" id="UP000233551">
    <property type="component" value="Unassembled WGS sequence"/>
</dbReference>
<proteinExistence type="predicted"/>
<dbReference type="PANTHER" id="PTHR47723:SF19">
    <property type="entry name" value="POLYNUCLEOTIDYL TRANSFERASE, RIBONUCLEASE H-LIKE SUPERFAMILY PROTEIN"/>
    <property type="match status" value="1"/>
</dbReference>
<dbReference type="AlphaFoldDB" id="A0A2I0ICU2"/>
<dbReference type="STRING" id="22663.A0A2I0ICU2"/>
<dbReference type="CDD" id="cd06222">
    <property type="entry name" value="RNase_H_like"/>
    <property type="match status" value="1"/>
</dbReference>
<gene>
    <name evidence="2" type="ORF">CRG98_037804</name>
</gene>
<dbReference type="InterPro" id="IPR012337">
    <property type="entry name" value="RNaseH-like_sf"/>
</dbReference>
<evidence type="ECO:0000313" key="2">
    <source>
        <dbReference type="EMBL" id="PKI41804.1"/>
    </source>
</evidence>
<dbReference type="InterPro" id="IPR053151">
    <property type="entry name" value="RNase_H-like"/>
</dbReference>
<comment type="caution">
    <text evidence="2">The sequence shown here is derived from an EMBL/GenBank/DDBJ whole genome shotgun (WGS) entry which is preliminary data.</text>
</comment>
<dbReference type="GO" id="GO:0004523">
    <property type="term" value="F:RNA-DNA hybrid ribonuclease activity"/>
    <property type="evidence" value="ECO:0007669"/>
    <property type="project" value="InterPro"/>
</dbReference>
<dbReference type="EMBL" id="PGOL01003297">
    <property type="protein sequence ID" value="PKI41804.1"/>
    <property type="molecule type" value="Genomic_DNA"/>
</dbReference>
<sequence>MNVLWNGNLTKEFKSGRGIKQGCPLSLYLSVLCVERLSHLIKESVEAEVWQPMRVGRKGPWISHLMFADDISLFVKASENQIATVCAILDRFCAVSWEKRKIHLVNWRTIMQPLARGGLGLRDLNLFNDALLAKLGWRVIMNPSALWVRVLKELRPKDHLVRIEEKIVSIGRWKLRADSKPHRPTSSWQKKIGMRKIPCGSSYGDGTGWVKVNTDGSSRGNSGLAGAGGVIRGEDGQWIEGFAHNVGFATSVIAELWGALIGLQYAWDLGLWRIVLEVDSEVVKLMITRPSPTAASTKLLVEDIRELLIRDWQVQICHPYREDNACADWMGRLVTRLSPGSHFYAHPPSGDLPLLLGDLSGASLPRLCFM</sequence>
<dbReference type="Pfam" id="PF13456">
    <property type="entry name" value="RVT_3"/>
    <property type="match status" value="1"/>
</dbReference>